<proteinExistence type="predicted"/>
<dbReference type="AlphaFoldDB" id="A0A151WFW0"/>
<accession>A0A151WFW0</accession>
<sequence>MIAFLTIIVLLPVAKGLVGYDCGGKGFNITTLSLLDIGECNMDNLKPKEEEVYAQLMQLTDYDHTTVMQCKIEVDRTIFYCGMSSHISAVHNGRREYLQEIGEQGCRRMHETGTT</sequence>
<name>A0A151WFW0_9HYME</name>
<protein>
    <submittedName>
        <fullName evidence="2">Uncharacterized protein</fullName>
    </submittedName>
</protein>
<dbReference type="Proteomes" id="UP000075809">
    <property type="component" value="Unassembled WGS sequence"/>
</dbReference>
<feature type="chain" id="PRO_5007591186" evidence="1">
    <location>
        <begin position="17"/>
        <end position="115"/>
    </location>
</feature>
<evidence type="ECO:0000313" key="3">
    <source>
        <dbReference type="Proteomes" id="UP000075809"/>
    </source>
</evidence>
<dbReference type="EMBL" id="KQ983205">
    <property type="protein sequence ID" value="KYQ46688.1"/>
    <property type="molecule type" value="Genomic_DNA"/>
</dbReference>
<feature type="signal peptide" evidence="1">
    <location>
        <begin position="1"/>
        <end position="16"/>
    </location>
</feature>
<evidence type="ECO:0000256" key="1">
    <source>
        <dbReference type="SAM" id="SignalP"/>
    </source>
</evidence>
<gene>
    <name evidence="2" type="ORF">ALC60_14307</name>
</gene>
<dbReference type="Pfam" id="PF24664">
    <property type="entry name" value="Monjiviricetes_fusion"/>
    <property type="match status" value="1"/>
</dbReference>
<organism evidence="2 3">
    <name type="scientific">Mycetomoellerius zeteki</name>
    <dbReference type="NCBI Taxonomy" id="64791"/>
    <lineage>
        <taxon>Eukaryota</taxon>
        <taxon>Metazoa</taxon>
        <taxon>Ecdysozoa</taxon>
        <taxon>Arthropoda</taxon>
        <taxon>Hexapoda</taxon>
        <taxon>Insecta</taxon>
        <taxon>Pterygota</taxon>
        <taxon>Neoptera</taxon>
        <taxon>Endopterygota</taxon>
        <taxon>Hymenoptera</taxon>
        <taxon>Apocrita</taxon>
        <taxon>Aculeata</taxon>
        <taxon>Formicoidea</taxon>
        <taxon>Formicidae</taxon>
        <taxon>Myrmicinae</taxon>
        <taxon>Mycetomoellerius</taxon>
    </lineage>
</organism>
<keyword evidence="1" id="KW-0732">Signal</keyword>
<dbReference type="STRING" id="64791.A0A151WFW0"/>
<reference evidence="2 3" key="1">
    <citation type="submission" date="2015-09" db="EMBL/GenBank/DDBJ databases">
        <title>Trachymyrmex zeteki WGS genome.</title>
        <authorList>
            <person name="Nygaard S."/>
            <person name="Hu H."/>
            <person name="Boomsma J."/>
            <person name="Zhang G."/>
        </authorList>
    </citation>
    <scope>NUCLEOTIDE SEQUENCE [LARGE SCALE GENOMIC DNA]</scope>
    <source>
        <strain evidence="2">Tzet28-1</strain>
        <tissue evidence="2">Whole body</tissue>
    </source>
</reference>
<evidence type="ECO:0000313" key="2">
    <source>
        <dbReference type="EMBL" id="KYQ46688.1"/>
    </source>
</evidence>
<keyword evidence="3" id="KW-1185">Reference proteome</keyword>